<dbReference type="EMBL" id="MT142815">
    <property type="protein sequence ID" value="QJA88986.1"/>
    <property type="molecule type" value="Genomic_DNA"/>
</dbReference>
<reference evidence="1" key="1">
    <citation type="submission" date="2020-03" db="EMBL/GenBank/DDBJ databases">
        <title>The deep terrestrial virosphere.</title>
        <authorList>
            <person name="Holmfeldt K."/>
            <person name="Nilsson E."/>
            <person name="Simone D."/>
            <person name="Lopez-Fernandez M."/>
            <person name="Wu X."/>
            <person name="de Brujin I."/>
            <person name="Lundin D."/>
            <person name="Andersson A."/>
            <person name="Bertilsson S."/>
            <person name="Dopson M."/>
        </authorList>
    </citation>
    <scope>NUCLEOTIDE SEQUENCE</scope>
    <source>
        <strain evidence="1">MM415B02635</strain>
    </source>
</reference>
<protein>
    <submittedName>
        <fullName evidence="1">Uncharacterized protein</fullName>
    </submittedName>
</protein>
<evidence type="ECO:0000313" key="1">
    <source>
        <dbReference type="EMBL" id="QJA88986.1"/>
    </source>
</evidence>
<sequence>MKTRNKNILVEFARNVRSGMGYHKSARAIGLRRKLPISFGGFEQHLNGGSPIVGITTIFIFSIRDSKRAVSTDFAICFCVDGWWVEEETFFQVLEIQHREKHSLCWNRIDNCEGNIYHHNQEEADADKGKA</sequence>
<gene>
    <name evidence="1" type="ORF">MM415B02635_0025</name>
</gene>
<dbReference type="AlphaFoldDB" id="A0A6M3L2X4"/>
<proteinExistence type="predicted"/>
<accession>A0A6M3L2X4</accession>
<organism evidence="1">
    <name type="scientific">viral metagenome</name>
    <dbReference type="NCBI Taxonomy" id="1070528"/>
    <lineage>
        <taxon>unclassified sequences</taxon>
        <taxon>metagenomes</taxon>
        <taxon>organismal metagenomes</taxon>
    </lineage>
</organism>
<name>A0A6M3L2X4_9ZZZZ</name>